<evidence type="ECO:0000313" key="3">
    <source>
        <dbReference type="Proteomes" id="UP000772434"/>
    </source>
</evidence>
<comment type="caution">
    <text evidence="2">The sequence shown here is derived from an EMBL/GenBank/DDBJ whole genome shotgun (WGS) entry which is preliminary data.</text>
</comment>
<organism evidence="2 3">
    <name type="scientific">Rhodocollybia butyracea</name>
    <dbReference type="NCBI Taxonomy" id="206335"/>
    <lineage>
        <taxon>Eukaryota</taxon>
        <taxon>Fungi</taxon>
        <taxon>Dikarya</taxon>
        <taxon>Basidiomycota</taxon>
        <taxon>Agaricomycotina</taxon>
        <taxon>Agaricomycetes</taxon>
        <taxon>Agaricomycetidae</taxon>
        <taxon>Agaricales</taxon>
        <taxon>Marasmiineae</taxon>
        <taxon>Omphalotaceae</taxon>
        <taxon>Rhodocollybia</taxon>
    </lineage>
</organism>
<evidence type="ECO:0000313" key="2">
    <source>
        <dbReference type="EMBL" id="KAF9059098.1"/>
    </source>
</evidence>
<dbReference type="EMBL" id="JADNRY010000327">
    <property type="protein sequence ID" value="KAF9059098.1"/>
    <property type="molecule type" value="Genomic_DNA"/>
</dbReference>
<name>A0A9P5P8X4_9AGAR</name>
<keyword evidence="1" id="KW-0732">Signal</keyword>
<sequence length="108" mass="11628">MHLFSVCKVVSLSLLLAMGTVSRPQSCGDDCLKQYGGMLVPVNNPNVKVVVTLRTVIASVAGSEVIPDMDETSCWRRRTRLEPGQYRGAGNSLVLYLLYAAPVEISGG</sequence>
<feature type="chain" id="PRO_5040304370" evidence="1">
    <location>
        <begin position="23"/>
        <end position="108"/>
    </location>
</feature>
<protein>
    <submittedName>
        <fullName evidence="2">Uncharacterized protein</fullName>
    </submittedName>
</protein>
<evidence type="ECO:0000256" key="1">
    <source>
        <dbReference type="SAM" id="SignalP"/>
    </source>
</evidence>
<feature type="signal peptide" evidence="1">
    <location>
        <begin position="1"/>
        <end position="22"/>
    </location>
</feature>
<keyword evidence="3" id="KW-1185">Reference proteome</keyword>
<dbReference type="Proteomes" id="UP000772434">
    <property type="component" value="Unassembled WGS sequence"/>
</dbReference>
<proteinExistence type="predicted"/>
<dbReference type="AlphaFoldDB" id="A0A9P5P8X4"/>
<accession>A0A9P5P8X4</accession>
<gene>
    <name evidence="2" type="ORF">BDP27DRAFT_1371881</name>
</gene>
<reference evidence="2" key="1">
    <citation type="submission" date="2020-11" db="EMBL/GenBank/DDBJ databases">
        <authorList>
            <consortium name="DOE Joint Genome Institute"/>
            <person name="Ahrendt S."/>
            <person name="Riley R."/>
            <person name="Andreopoulos W."/>
            <person name="Labutti K."/>
            <person name="Pangilinan J."/>
            <person name="Ruiz-Duenas F.J."/>
            <person name="Barrasa J.M."/>
            <person name="Sanchez-Garcia M."/>
            <person name="Camarero S."/>
            <person name="Miyauchi S."/>
            <person name="Serrano A."/>
            <person name="Linde D."/>
            <person name="Babiker R."/>
            <person name="Drula E."/>
            <person name="Ayuso-Fernandez I."/>
            <person name="Pacheco R."/>
            <person name="Padilla G."/>
            <person name="Ferreira P."/>
            <person name="Barriuso J."/>
            <person name="Kellner H."/>
            <person name="Castanera R."/>
            <person name="Alfaro M."/>
            <person name="Ramirez L."/>
            <person name="Pisabarro A.G."/>
            <person name="Kuo A."/>
            <person name="Tritt A."/>
            <person name="Lipzen A."/>
            <person name="He G."/>
            <person name="Yan M."/>
            <person name="Ng V."/>
            <person name="Cullen D."/>
            <person name="Martin F."/>
            <person name="Rosso M.-N."/>
            <person name="Henrissat B."/>
            <person name="Hibbett D."/>
            <person name="Martinez A.T."/>
            <person name="Grigoriev I.V."/>
        </authorList>
    </citation>
    <scope>NUCLEOTIDE SEQUENCE</scope>
    <source>
        <strain evidence="2">AH 40177</strain>
    </source>
</reference>